<keyword evidence="1" id="KW-0732">Signal</keyword>
<proteinExistence type="predicted"/>
<dbReference type="EMBL" id="WOWK01000021">
    <property type="protein sequence ID" value="KAF0327718.1"/>
    <property type="molecule type" value="Genomic_DNA"/>
</dbReference>
<reference evidence="2 3" key="1">
    <citation type="submission" date="2019-12" db="EMBL/GenBank/DDBJ databases">
        <title>A genome sequence resource for the geographically widespread anthracnose pathogen Colletotrichum asianum.</title>
        <authorList>
            <person name="Meng Y."/>
        </authorList>
    </citation>
    <scope>NUCLEOTIDE SEQUENCE [LARGE SCALE GENOMIC DNA]</scope>
    <source>
        <strain evidence="2 3">ICMP 18580</strain>
    </source>
</reference>
<dbReference type="OrthoDB" id="5167841at2759"/>
<feature type="signal peptide" evidence="1">
    <location>
        <begin position="1"/>
        <end position="21"/>
    </location>
</feature>
<accession>A0A8H3WGQ3</accession>
<evidence type="ECO:0008006" key="4">
    <source>
        <dbReference type="Google" id="ProtNLM"/>
    </source>
</evidence>
<protein>
    <recommendedName>
        <fullName evidence="4">Secreted protein</fullName>
    </recommendedName>
</protein>
<dbReference type="AlphaFoldDB" id="A0A8H3WGQ3"/>
<organism evidence="2 3">
    <name type="scientific">Colletotrichum asianum</name>
    <dbReference type="NCBI Taxonomy" id="702518"/>
    <lineage>
        <taxon>Eukaryota</taxon>
        <taxon>Fungi</taxon>
        <taxon>Dikarya</taxon>
        <taxon>Ascomycota</taxon>
        <taxon>Pezizomycotina</taxon>
        <taxon>Sordariomycetes</taxon>
        <taxon>Hypocreomycetidae</taxon>
        <taxon>Glomerellales</taxon>
        <taxon>Glomerellaceae</taxon>
        <taxon>Colletotrichum</taxon>
        <taxon>Colletotrichum gloeosporioides species complex</taxon>
    </lineage>
</organism>
<keyword evidence="3" id="KW-1185">Reference proteome</keyword>
<feature type="chain" id="PRO_5034299654" description="Secreted protein" evidence="1">
    <location>
        <begin position="22"/>
        <end position="243"/>
    </location>
</feature>
<name>A0A8H3WGQ3_9PEZI</name>
<comment type="caution">
    <text evidence="2">The sequence shown here is derived from an EMBL/GenBank/DDBJ whole genome shotgun (WGS) entry which is preliminary data.</text>
</comment>
<dbReference type="Proteomes" id="UP000434172">
    <property type="component" value="Unassembled WGS sequence"/>
</dbReference>
<sequence>MHIISLIQIFITSSLVALAAADCCWGDHWADTNWLWLKWDEAAGVVRCGIEGNLQPGTKCTSVTYKDDSGNTNGLVNVTFGSDPQPFKFRIGIQPGSCDLLPNEKVISGWEGWGAYMWEDTITMFTNSLWKFITLALLMISGVIANEHRNCYCKINNVPNNCLTQKACEHYKANEKIFEKDSPESVQVKMMWTICATIAPKDGGRMQFVTGFGGNEFEDSCKAAIASGQCPGSDGDLKSQCPD</sequence>
<evidence type="ECO:0000256" key="1">
    <source>
        <dbReference type="SAM" id="SignalP"/>
    </source>
</evidence>
<evidence type="ECO:0000313" key="2">
    <source>
        <dbReference type="EMBL" id="KAF0327718.1"/>
    </source>
</evidence>
<gene>
    <name evidence="2" type="ORF">GQ607_004927</name>
</gene>
<evidence type="ECO:0000313" key="3">
    <source>
        <dbReference type="Proteomes" id="UP000434172"/>
    </source>
</evidence>